<dbReference type="CDD" id="cd00383">
    <property type="entry name" value="trans_reg_C"/>
    <property type="match status" value="1"/>
</dbReference>
<comment type="caution">
    <text evidence="10">The sequence shown here is derived from an EMBL/GenBank/DDBJ whole genome shotgun (WGS) entry which is preliminary data.</text>
</comment>
<dbReference type="InterPro" id="IPR039420">
    <property type="entry name" value="WalR-like"/>
</dbReference>
<feature type="domain" description="Response regulatory" evidence="8">
    <location>
        <begin position="3"/>
        <end position="117"/>
    </location>
</feature>
<keyword evidence="1 6" id="KW-0597">Phosphoprotein</keyword>
<dbReference type="Gene3D" id="6.10.250.690">
    <property type="match status" value="1"/>
</dbReference>
<keyword evidence="2" id="KW-0902">Two-component regulatory system</keyword>
<keyword evidence="3" id="KW-0805">Transcription regulation</keyword>
<dbReference type="SMART" id="SM00448">
    <property type="entry name" value="REC"/>
    <property type="match status" value="1"/>
</dbReference>
<dbReference type="RefSeq" id="WP_343751919.1">
    <property type="nucleotide sequence ID" value="NZ_BAAADM010000032.1"/>
</dbReference>
<dbReference type="PROSITE" id="PS51755">
    <property type="entry name" value="OMPR_PHOB"/>
    <property type="match status" value="1"/>
</dbReference>
<evidence type="ECO:0000259" key="9">
    <source>
        <dbReference type="PROSITE" id="PS51755"/>
    </source>
</evidence>
<evidence type="ECO:0000313" key="10">
    <source>
        <dbReference type="EMBL" id="GAA0437553.1"/>
    </source>
</evidence>
<evidence type="ECO:0000259" key="8">
    <source>
        <dbReference type="PROSITE" id="PS50110"/>
    </source>
</evidence>
<keyword evidence="11" id="KW-1185">Reference proteome</keyword>
<sequence>MARILIVEDETSIARVLALELEHEGHQAVTAEAGDEGLTLAESDSWDLLLLDVMLPERSGIDILRRLRSRGDSTPVIMLTARDTVPDKVSGLDQGANDYVTKPFDMEELLARVRACLRQGDTAAAPEVFTVADLTANVQTHQVTRADQPIELTPREFDLLICLLRNKDIVLTRDQLLHHVWGFDYAGETNIVDVYIRYLRQKIDRGYTSALIQTVRGVGYVLREAT</sequence>
<evidence type="ECO:0000256" key="7">
    <source>
        <dbReference type="PROSITE-ProRule" id="PRU01091"/>
    </source>
</evidence>
<organism evidence="10 11">
    <name type="scientific">Lentibacillus halophilus</name>
    <dbReference type="NCBI Taxonomy" id="295065"/>
    <lineage>
        <taxon>Bacteria</taxon>
        <taxon>Bacillati</taxon>
        <taxon>Bacillota</taxon>
        <taxon>Bacilli</taxon>
        <taxon>Bacillales</taxon>
        <taxon>Bacillaceae</taxon>
        <taxon>Lentibacillus</taxon>
    </lineage>
</organism>
<dbReference type="Gene3D" id="1.10.10.10">
    <property type="entry name" value="Winged helix-like DNA-binding domain superfamily/Winged helix DNA-binding domain"/>
    <property type="match status" value="1"/>
</dbReference>
<dbReference type="InterPro" id="IPR011006">
    <property type="entry name" value="CheY-like_superfamily"/>
</dbReference>
<evidence type="ECO:0000256" key="1">
    <source>
        <dbReference type="ARBA" id="ARBA00022553"/>
    </source>
</evidence>
<dbReference type="Gene3D" id="3.40.50.2300">
    <property type="match status" value="1"/>
</dbReference>
<evidence type="ECO:0000313" key="11">
    <source>
        <dbReference type="Proteomes" id="UP001501459"/>
    </source>
</evidence>
<gene>
    <name evidence="10" type="primary">ykoG</name>
    <name evidence="10" type="ORF">GCM10008983_13020</name>
</gene>
<keyword evidence="5" id="KW-0804">Transcription</keyword>
<feature type="domain" description="OmpR/PhoB-type" evidence="9">
    <location>
        <begin position="126"/>
        <end position="224"/>
    </location>
</feature>
<dbReference type="Proteomes" id="UP001501459">
    <property type="component" value="Unassembled WGS sequence"/>
</dbReference>
<dbReference type="PANTHER" id="PTHR48111:SF22">
    <property type="entry name" value="REGULATOR OF RPOS"/>
    <property type="match status" value="1"/>
</dbReference>
<proteinExistence type="predicted"/>
<dbReference type="InterPro" id="IPR001867">
    <property type="entry name" value="OmpR/PhoB-type_DNA-bd"/>
</dbReference>
<dbReference type="PANTHER" id="PTHR48111">
    <property type="entry name" value="REGULATOR OF RPOS"/>
    <property type="match status" value="1"/>
</dbReference>
<dbReference type="SUPFAM" id="SSF52172">
    <property type="entry name" value="CheY-like"/>
    <property type="match status" value="1"/>
</dbReference>
<evidence type="ECO:0000256" key="6">
    <source>
        <dbReference type="PROSITE-ProRule" id="PRU00169"/>
    </source>
</evidence>
<dbReference type="InterPro" id="IPR001789">
    <property type="entry name" value="Sig_transdc_resp-reg_receiver"/>
</dbReference>
<dbReference type="Pfam" id="PF00072">
    <property type="entry name" value="Response_reg"/>
    <property type="match status" value="1"/>
</dbReference>
<keyword evidence="4 7" id="KW-0238">DNA-binding</keyword>
<feature type="DNA-binding region" description="OmpR/PhoB-type" evidence="7">
    <location>
        <begin position="126"/>
        <end position="224"/>
    </location>
</feature>
<accession>A0ABN0Z7K5</accession>
<dbReference type="Pfam" id="PF00486">
    <property type="entry name" value="Trans_reg_C"/>
    <property type="match status" value="1"/>
</dbReference>
<dbReference type="EMBL" id="BAAADM010000032">
    <property type="protein sequence ID" value="GAA0437553.1"/>
    <property type="molecule type" value="Genomic_DNA"/>
</dbReference>
<dbReference type="InterPro" id="IPR036388">
    <property type="entry name" value="WH-like_DNA-bd_sf"/>
</dbReference>
<feature type="modified residue" description="4-aspartylphosphate" evidence="6">
    <location>
        <position position="52"/>
    </location>
</feature>
<evidence type="ECO:0000256" key="4">
    <source>
        <dbReference type="ARBA" id="ARBA00023125"/>
    </source>
</evidence>
<dbReference type="PROSITE" id="PS50110">
    <property type="entry name" value="RESPONSE_REGULATORY"/>
    <property type="match status" value="1"/>
</dbReference>
<name>A0ABN0Z7K5_9BACI</name>
<evidence type="ECO:0000256" key="2">
    <source>
        <dbReference type="ARBA" id="ARBA00023012"/>
    </source>
</evidence>
<protein>
    <submittedName>
        <fullName evidence="10">Two-component system response regulator YkoG</fullName>
    </submittedName>
</protein>
<dbReference type="SMART" id="SM00862">
    <property type="entry name" value="Trans_reg_C"/>
    <property type="match status" value="1"/>
</dbReference>
<reference evidence="10 11" key="1">
    <citation type="journal article" date="2019" name="Int. J. Syst. Evol. Microbiol.">
        <title>The Global Catalogue of Microorganisms (GCM) 10K type strain sequencing project: providing services to taxonomists for standard genome sequencing and annotation.</title>
        <authorList>
            <consortium name="The Broad Institute Genomics Platform"/>
            <consortium name="The Broad Institute Genome Sequencing Center for Infectious Disease"/>
            <person name="Wu L."/>
            <person name="Ma J."/>
        </authorList>
    </citation>
    <scope>NUCLEOTIDE SEQUENCE [LARGE SCALE GENOMIC DNA]</scope>
    <source>
        <strain evidence="10 11">JCM 12149</strain>
    </source>
</reference>
<evidence type="ECO:0000256" key="3">
    <source>
        <dbReference type="ARBA" id="ARBA00023015"/>
    </source>
</evidence>
<evidence type="ECO:0000256" key="5">
    <source>
        <dbReference type="ARBA" id="ARBA00023163"/>
    </source>
</evidence>